<dbReference type="RefSeq" id="WP_205294717.1">
    <property type="nucleotide sequence ID" value="NZ_CP070368.1"/>
</dbReference>
<gene>
    <name evidence="1" type="ORF">JWJ88_03455</name>
</gene>
<reference evidence="1 2" key="1">
    <citation type="submission" date="2021-02" db="EMBL/GenBank/DDBJ databases">
        <title>Paracoccus methylovroum sp.nov., a new methanol and methylamine utilizing methylotrophic denitrifer.</title>
        <authorList>
            <person name="Timsy T."/>
            <person name="Behrendt U."/>
            <person name="Ulrich A."/>
            <person name="Spanner T."/>
            <person name="Foesel B.U."/>
            <person name="Horn M.A."/>
            <person name="Kolb S."/>
        </authorList>
    </citation>
    <scope>NUCLEOTIDE SEQUENCE [LARGE SCALE GENOMIC DNA]</scope>
    <source>
        <strain evidence="1 2">H4-D09</strain>
    </source>
</reference>
<organism evidence="1 2">
    <name type="scientific">Paracoccus methylovorus</name>
    <dbReference type="NCBI Taxonomy" id="2812658"/>
    <lineage>
        <taxon>Bacteria</taxon>
        <taxon>Pseudomonadati</taxon>
        <taxon>Pseudomonadota</taxon>
        <taxon>Alphaproteobacteria</taxon>
        <taxon>Rhodobacterales</taxon>
        <taxon>Paracoccaceae</taxon>
        <taxon>Paracoccus</taxon>
    </lineage>
</organism>
<keyword evidence="2" id="KW-1185">Reference proteome</keyword>
<name>A0ABX7JHM0_9RHOB</name>
<dbReference type="EMBL" id="CP070368">
    <property type="protein sequence ID" value="QRZ13733.1"/>
    <property type="molecule type" value="Genomic_DNA"/>
</dbReference>
<proteinExistence type="predicted"/>
<protein>
    <submittedName>
        <fullName evidence="1">Uncharacterized protein</fullName>
    </submittedName>
</protein>
<evidence type="ECO:0000313" key="2">
    <source>
        <dbReference type="Proteomes" id="UP000663629"/>
    </source>
</evidence>
<evidence type="ECO:0000313" key="1">
    <source>
        <dbReference type="EMBL" id="QRZ13733.1"/>
    </source>
</evidence>
<accession>A0ABX7JHM0</accession>
<sequence>MIAPEGYLCWSDILECVDIWAEEVERCQRVRIAEKKANDSLARMVLKTWLLANFMYEFEPILCGKDGSLLRVPRWMWFHADRLDACSIASPVDKRGEYNLYFTQHSKGLFSEKDVGNRFCALDPRTGLIRLRNNTRSLFIYAWMDEEDAEAATQLVNKMIGMSVCWNPKDLPSTDQDILRAIWGDSPFETGSPSVEHTEVRMRKVGRPALTPIILSAYDDLYPCGHHITGHSWEIVARRLSDKAGRSLKPDTIARTVNRRSPLDTEQSEQ</sequence>
<dbReference type="Proteomes" id="UP000663629">
    <property type="component" value="Chromosome 1"/>
</dbReference>